<evidence type="ECO:0000313" key="2">
    <source>
        <dbReference type="EMBL" id="KAJ8356583.1"/>
    </source>
</evidence>
<keyword evidence="3" id="KW-1185">Reference proteome</keyword>
<comment type="caution">
    <text evidence="2">The sequence shown here is derived from an EMBL/GenBank/DDBJ whole genome shotgun (WGS) entry which is preliminary data.</text>
</comment>
<protein>
    <submittedName>
        <fullName evidence="2">Uncharacterized protein</fullName>
    </submittedName>
</protein>
<dbReference type="OrthoDB" id="10059413at2759"/>
<dbReference type="Gene3D" id="3.30.250.20">
    <property type="entry name" value="L1 transposable element, C-terminal domain"/>
    <property type="match status" value="1"/>
</dbReference>
<organism evidence="2 3">
    <name type="scientific">Synaphobranchus kaupii</name>
    <name type="common">Kaup's arrowtooth eel</name>
    <dbReference type="NCBI Taxonomy" id="118154"/>
    <lineage>
        <taxon>Eukaryota</taxon>
        <taxon>Metazoa</taxon>
        <taxon>Chordata</taxon>
        <taxon>Craniata</taxon>
        <taxon>Vertebrata</taxon>
        <taxon>Euteleostomi</taxon>
        <taxon>Actinopterygii</taxon>
        <taxon>Neopterygii</taxon>
        <taxon>Teleostei</taxon>
        <taxon>Anguilliformes</taxon>
        <taxon>Synaphobranchidae</taxon>
        <taxon>Synaphobranchus</taxon>
    </lineage>
</organism>
<accession>A0A9Q1FDZ6</accession>
<evidence type="ECO:0000313" key="1">
    <source>
        <dbReference type="EMBL" id="KAJ8356582.1"/>
    </source>
</evidence>
<dbReference type="InterPro" id="IPR042566">
    <property type="entry name" value="L1_C"/>
</dbReference>
<dbReference type="EMBL" id="JAINUF010000006">
    <property type="protein sequence ID" value="KAJ8356583.1"/>
    <property type="molecule type" value="Genomic_DNA"/>
</dbReference>
<reference evidence="2" key="1">
    <citation type="journal article" date="2023" name="Science">
        <title>Genome structures resolve the early diversification of teleost fishes.</title>
        <authorList>
            <person name="Parey E."/>
            <person name="Louis A."/>
            <person name="Montfort J."/>
            <person name="Bouchez O."/>
            <person name="Roques C."/>
            <person name="Iampietro C."/>
            <person name="Lluch J."/>
            <person name="Castinel A."/>
            <person name="Donnadieu C."/>
            <person name="Desvignes T."/>
            <person name="Floi Bucao C."/>
            <person name="Jouanno E."/>
            <person name="Wen M."/>
            <person name="Mejri S."/>
            <person name="Dirks R."/>
            <person name="Jansen H."/>
            <person name="Henkel C."/>
            <person name="Chen W.J."/>
            <person name="Zahm M."/>
            <person name="Cabau C."/>
            <person name="Klopp C."/>
            <person name="Thompson A.W."/>
            <person name="Robinson-Rechavi M."/>
            <person name="Braasch I."/>
            <person name="Lecointre G."/>
            <person name="Bobe J."/>
            <person name="Postlethwait J.H."/>
            <person name="Berthelot C."/>
            <person name="Roest Crollius H."/>
            <person name="Guiguen Y."/>
        </authorList>
    </citation>
    <scope>NUCLEOTIDE SEQUENCE</scope>
    <source>
        <strain evidence="2">WJC10195</strain>
    </source>
</reference>
<dbReference type="AlphaFoldDB" id="A0A9Q1FDZ6"/>
<dbReference type="EMBL" id="JAINUF010000006">
    <property type="protein sequence ID" value="KAJ8356582.1"/>
    <property type="molecule type" value="Genomic_DNA"/>
</dbReference>
<dbReference type="Proteomes" id="UP001152622">
    <property type="component" value="Chromosome 6"/>
</dbReference>
<name>A0A9Q1FDZ6_SYNKA</name>
<proteinExistence type="predicted"/>
<gene>
    <name evidence="1" type="ORF">SKAU_G00193760</name>
    <name evidence="2" type="ORF">SKAU_G00193770</name>
</gene>
<evidence type="ECO:0000313" key="3">
    <source>
        <dbReference type="Proteomes" id="UP001152622"/>
    </source>
</evidence>
<sequence>MSEMLMQQKEAALHWAKNHELKYQGAVIKVYQDLSTALAKKWATFNGIKQALYQKNMRFYQLNPARLRVIYGDDVLTFDSPDEAQKFYDQRIGKE</sequence>